<reference evidence="1 2" key="1">
    <citation type="submission" date="2023-07" db="EMBL/GenBank/DDBJ databases">
        <title>Genomic Encyclopedia of Type Strains, Phase IV (KMG-IV): sequencing the most valuable type-strain genomes for metagenomic binning, comparative biology and taxonomic classification.</title>
        <authorList>
            <person name="Goeker M."/>
        </authorList>
    </citation>
    <scope>NUCLEOTIDE SEQUENCE [LARGE SCALE GENOMIC DNA]</scope>
    <source>
        <strain evidence="1 2">DSM 1112</strain>
    </source>
</reference>
<gene>
    <name evidence="1" type="ORF">QO002_001867</name>
</gene>
<proteinExistence type="predicted"/>
<comment type="caution">
    <text evidence="1">The sequence shown here is derived from an EMBL/GenBank/DDBJ whole genome shotgun (WGS) entry which is preliminary data.</text>
</comment>
<sequence length="47" mass="5213">MTVKKSDKAEKRPTANLVEQYRPLGLKAVLAAALQLKPKPKKKPQTV</sequence>
<protein>
    <recommendedName>
        <fullName evidence="3">Transposase</fullName>
    </recommendedName>
</protein>
<keyword evidence="2" id="KW-1185">Reference proteome</keyword>
<evidence type="ECO:0000313" key="2">
    <source>
        <dbReference type="Proteomes" id="UP001230207"/>
    </source>
</evidence>
<dbReference type="RefSeq" id="WP_307228849.1">
    <property type="nucleotide sequence ID" value="NZ_JAUSVF010000001.1"/>
</dbReference>
<dbReference type="EMBL" id="JAUSVF010000001">
    <property type="protein sequence ID" value="MDQ0319729.1"/>
    <property type="molecule type" value="Genomic_DNA"/>
</dbReference>
<accession>A0ABU0BNA5</accession>
<name>A0ABU0BNA5_9HYPH</name>
<evidence type="ECO:0008006" key="3">
    <source>
        <dbReference type="Google" id="ProtNLM"/>
    </source>
</evidence>
<dbReference type="Proteomes" id="UP001230207">
    <property type="component" value="Unassembled WGS sequence"/>
</dbReference>
<organism evidence="1 2">
    <name type="scientific">Pararhizobium capsulatum DSM 1112</name>
    <dbReference type="NCBI Taxonomy" id="1121113"/>
    <lineage>
        <taxon>Bacteria</taxon>
        <taxon>Pseudomonadati</taxon>
        <taxon>Pseudomonadota</taxon>
        <taxon>Alphaproteobacteria</taxon>
        <taxon>Hyphomicrobiales</taxon>
        <taxon>Rhizobiaceae</taxon>
        <taxon>Rhizobium/Agrobacterium group</taxon>
        <taxon>Pararhizobium</taxon>
    </lineage>
</organism>
<evidence type="ECO:0000313" key="1">
    <source>
        <dbReference type="EMBL" id="MDQ0319729.1"/>
    </source>
</evidence>